<dbReference type="OrthoDB" id="2017408at2759"/>
<evidence type="ECO:0000256" key="1">
    <source>
        <dbReference type="SAM" id="Phobius"/>
    </source>
</evidence>
<evidence type="ECO:0000313" key="3">
    <source>
        <dbReference type="Proteomes" id="UP000323000"/>
    </source>
</evidence>
<keyword evidence="1" id="KW-0812">Transmembrane</keyword>
<dbReference type="PANTHER" id="PTHR31061">
    <property type="entry name" value="LD22376P"/>
    <property type="match status" value="1"/>
</dbReference>
<protein>
    <submittedName>
        <fullName evidence="2">Uncharacterized protein</fullName>
    </submittedName>
</protein>
<feature type="transmembrane region" description="Helical" evidence="1">
    <location>
        <begin position="112"/>
        <end position="135"/>
    </location>
</feature>
<evidence type="ECO:0000313" key="2">
    <source>
        <dbReference type="EMBL" id="TXG65096.1"/>
    </source>
</evidence>
<reference evidence="3" key="1">
    <citation type="journal article" date="2019" name="Gigascience">
        <title>De novo genome assembly of the endangered Acer yangbiense, a plant species with extremely small populations endemic to Yunnan Province, China.</title>
        <authorList>
            <person name="Yang J."/>
            <person name="Wariss H.M."/>
            <person name="Tao L."/>
            <person name="Zhang R."/>
            <person name="Yun Q."/>
            <person name="Hollingsworth P."/>
            <person name="Dao Z."/>
            <person name="Luo G."/>
            <person name="Guo H."/>
            <person name="Ma Y."/>
            <person name="Sun W."/>
        </authorList>
    </citation>
    <scope>NUCLEOTIDE SEQUENCE [LARGE SCALE GENOMIC DNA]</scope>
    <source>
        <strain evidence="3">cv. Malutang</strain>
    </source>
</reference>
<name>A0A5C7I9P4_9ROSI</name>
<dbReference type="AlphaFoldDB" id="A0A5C7I9P4"/>
<sequence>MDSMLSSQSMEVSGAAVNVLALRLQESSQTTQFSIDQIPQSSQQVNLQSCISSAAVYAMLMNILIGQFTGNLRQTLIKAFGYTEALGHDGSDSSHFGLTLHLMHAIPLNKKLYTFSYVCLTSGAALVFSAIYALLPWELTLLTVGLKRMQVDIWDLKYMFLPLEQIGMNAMLVYLMSIWDSKARRVDRLSTLCYLGKDFVLSYDTTPRVPSSGLMPASDVLIRAKESEEIIRTAMRRPFYMDGTRAKEFGVIDMILWHGQESIIADVGAPEEWDKKASIKSVDGL</sequence>
<dbReference type="PANTHER" id="PTHR31061:SF25">
    <property type="entry name" value="HEPARAN-ALPHA-GLUCOSAMINIDE N-ACETYLTRANSFERASE-LIKE PROTEIN (DUF1624)"/>
    <property type="match status" value="1"/>
</dbReference>
<organism evidence="2 3">
    <name type="scientific">Acer yangbiense</name>
    <dbReference type="NCBI Taxonomy" id="1000413"/>
    <lineage>
        <taxon>Eukaryota</taxon>
        <taxon>Viridiplantae</taxon>
        <taxon>Streptophyta</taxon>
        <taxon>Embryophyta</taxon>
        <taxon>Tracheophyta</taxon>
        <taxon>Spermatophyta</taxon>
        <taxon>Magnoliopsida</taxon>
        <taxon>eudicotyledons</taxon>
        <taxon>Gunneridae</taxon>
        <taxon>Pentapetalae</taxon>
        <taxon>rosids</taxon>
        <taxon>malvids</taxon>
        <taxon>Sapindales</taxon>
        <taxon>Sapindaceae</taxon>
        <taxon>Hippocastanoideae</taxon>
        <taxon>Acereae</taxon>
        <taxon>Acer</taxon>
    </lineage>
</organism>
<dbReference type="Proteomes" id="UP000323000">
    <property type="component" value="Chromosome 3"/>
</dbReference>
<gene>
    <name evidence="2" type="ORF">EZV62_006371</name>
</gene>
<feature type="transmembrane region" description="Helical" evidence="1">
    <location>
        <begin position="158"/>
        <end position="179"/>
    </location>
</feature>
<keyword evidence="1" id="KW-1133">Transmembrane helix</keyword>
<comment type="caution">
    <text evidence="2">The sequence shown here is derived from an EMBL/GenBank/DDBJ whole genome shotgun (WGS) entry which is preliminary data.</text>
</comment>
<accession>A0A5C7I9P4</accession>
<keyword evidence="3" id="KW-1185">Reference proteome</keyword>
<keyword evidence="1" id="KW-0472">Membrane</keyword>
<dbReference type="EMBL" id="VAHF01000003">
    <property type="protein sequence ID" value="TXG65096.1"/>
    <property type="molecule type" value="Genomic_DNA"/>
</dbReference>
<proteinExistence type="predicted"/>